<name>A0AAV2NY90_9HYME</name>
<keyword evidence="1" id="KW-1133">Transmembrane helix</keyword>
<dbReference type="PANTHER" id="PTHR23278:SF25">
    <property type="entry name" value="GH14967P"/>
    <property type="match status" value="1"/>
</dbReference>
<accession>A0AAV2NY90</accession>
<evidence type="ECO:0000259" key="2">
    <source>
        <dbReference type="PROSITE" id="PS50835"/>
    </source>
</evidence>
<feature type="transmembrane region" description="Helical" evidence="1">
    <location>
        <begin position="21"/>
        <end position="37"/>
    </location>
</feature>
<dbReference type="InterPro" id="IPR003599">
    <property type="entry name" value="Ig_sub"/>
</dbReference>
<dbReference type="SMART" id="SM00409">
    <property type="entry name" value="IG"/>
    <property type="match status" value="1"/>
</dbReference>
<dbReference type="InterPro" id="IPR036179">
    <property type="entry name" value="Ig-like_dom_sf"/>
</dbReference>
<dbReference type="EMBL" id="OZ034829">
    <property type="protein sequence ID" value="CAL1685584.1"/>
    <property type="molecule type" value="Genomic_DNA"/>
</dbReference>
<dbReference type="InterPro" id="IPR013783">
    <property type="entry name" value="Ig-like_fold"/>
</dbReference>
<gene>
    <name evidence="3" type="ORF">LPLAT_LOCUS11037</name>
</gene>
<keyword evidence="1" id="KW-0472">Membrane</keyword>
<dbReference type="InterPro" id="IPR013106">
    <property type="entry name" value="Ig_V-set"/>
</dbReference>
<dbReference type="AlphaFoldDB" id="A0AAV2NY90"/>
<dbReference type="PANTHER" id="PTHR23278">
    <property type="entry name" value="SIDESTEP PROTEIN"/>
    <property type="match status" value="1"/>
</dbReference>
<dbReference type="SUPFAM" id="SSF48726">
    <property type="entry name" value="Immunoglobulin"/>
    <property type="match status" value="1"/>
</dbReference>
<feature type="domain" description="Ig-like" evidence="2">
    <location>
        <begin position="30"/>
        <end position="153"/>
    </location>
</feature>
<sequence length="170" mass="19532">MIYFRPHDGRSLRYNANARHLNVLVVPLFPLWIIGAFCVKDIPISHIVALVGDSAYLPCDISTTHEGDSVHLVLWYREDLGTSVYSIDARNREFGIAERWSDDTVFSHRAYFMLDKKPALLGIENTREEDAGIYRCRVDFQIGQTRNSKVNLTVIGKFLFSSYSIFRSVR</sequence>
<dbReference type="Pfam" id="PF07686">
    <property type="entry name" value="V-set"/>
    <property type="match status" value="1"/>
</dbReference>
<evidence type="ECO:0000313" key="3">
    <source>
        <dbReference type="EMBL" id="CAL1685584.1"/>
    </source>
</evidence>
<dbReference type="Gene3D" id="2.60.40.10">
    <property type="entry name" value="Immunoglobulins"/>
    <property type="match status" value="1"/>
</dbReference>
<reference evidence="3" key="1">
    <citation type="submission" date="2024-04" db="EMBL/GenBank/DDBJ databases">
        <authorList>
            <consortium name="Molecular Ecology Group"/>
        </authorList>
    </citation>
    <scope>NUCLEOTIDE SEQUENCE</scope>
</reference>
<dbReference type="PROSITE" id="PS50835">
    <property type="entry name" value="IG_LIKE"/>
    <property type="match status" value="1"/>
</dbReference>
<evidence type="ECO:0000256" key="1">
    <source>
        <dbReference type="SAM" id="Phobius"/>
    </source>
</evidence>
<keyword evidence="4" id="KW-1185">Reference proteome</keyword>
<dbReference type="InterPro" id="IPR007110">
    <property type="entry name" value="Ig-like_dom"/>
</dbReference>
<organism evidence="3 4">
    <name type="scientific">Lasius platythorax</name>
    <dbReference type="NCBI Taxonomy" id="488582"/>
    <lineage>
        <taxon>Eukaryota</taxon>
        <taxon>Metazoa</taxon>
        <taxon>Ecdysozoa</taxon>
        <taxon>Arthropoda</taxon>
        <taxon>Hexapoda</taxon>
        <taxon>Insecta</taxon>
        <taxon>Pterygota</taxon>
        <taxon>Neoptera</taxon>
        <taxon>Endopterygota</taxon>
        <taxon>Hymenoptera</taxon>
        <taxon>Apocrita</taxon>
        <taxon>Aculeata</taxon>
        <taxon>Formicoidea</taxon>
        <taxon>Formicidae</taxon>
        <taxon>Formicinae</taxon>
        <taxon>Lasius</taxon>
        <taxon>Lasius</taxon>
    </lineage>
</organism>
<evidence type="ECO:0000313" key="4">
    <source>
        <dbReference type="Proteomes" id="UP001497644"/>
    </source>
</evidence>
<protein>
    <recommendedName>
        <fullName evidence="2">Ig-like domain-containing protein</fullName>
    </recommendedName>
</protein>
<proteinExistence type="predicted"/>
<dbReference type="Proteomes" id="UP001497644">
    <property type="component" value="Chromosome 6"/>
</dbReference>
<keyword evidence="1" id="KW-0812">Transmembrane</keyword>